<dbReference type="InterPro" id="IPR000842">
    <property type="entry name" value="PRib_PP_synth_CS"/>
</dbReference>
<feature type="binding site" evidence="13">
    <location>
        <position position="130"/>
    </location>
    <ligand>
        <name>Mg(2+)</name>
        <dbReference type="ChEBI" id="CHEBI:18420"/>
    </ligand>
</feature>
<dbReference type="GO" id="GO:0005524">
    <property type="term" value="F:ATP binding"/>
    <property type="evidence" value="ECO:0007669"/>
    <property type="project" value="UniProtKB-KW"/>
</dbReference>
<comment type="subunit">
    <text evidence="13">Homohexamer.</text>
</comment>
<dbReference type="SUPFAM" id="SSF53271">
    <property type="entry name" value="PRTase-like"/>
    <property type="match status" value="2"/>
</dbReference>
<dbReference type="FunFam" id="3.40.50.2020:FF:000001">
    <property type="entry name" value="Ribose-phosphate pyrophosphokinase"/>
    <property type="match status" value="1"/>
</dbReference>
<keyword evidence="6 13" id="KW-0547">Nucleotide-binding</keyword>
<dbReference type="Gene3D" id="3.40.50.2020">
    <property type="match status" value="2"/>
</dbReference>
<gene>
    <name evidence="13" type="primary">prs</name>
    <name evidence="15" type="ORF">HELGO_WM7000</name>
</gene>
<evidence type="ECO:0000256" key="5">
    <source>
        <dbReference type="ARBA" id="ARBA00022727"/>
    </source>
</evidence>
<dbReference type="SMART" id="SM01400">
    <property type="entry name" value="Pribosyltran_N"/>
    <property type="match status" value="1"/>
</dbReference>
<evidence type="ECO:0000256" key="10">
    <source>
        <dbReference type="ARBA" id="ARBA00049535"/>
    </source>
</evidence>
<evidence type="ECO:0000256" key="2">
    <source>
        <dbReference type="ARBA" id="ARBA00022490"/>
    </source>
</evidence>
<dbReference type="UniPathway" id="UPA00087">
    <property type="reaction ID" value="UER00172"/>
</dbReference>
<dbReference type="NCBIfam" id="NF002320">
    <property type="entry name" value="PRK01259.1"/>
    <property type="match status" value="1"/>
</dbReference>
<dbReference type="InterPro" id="IPR000836">
    <property type="entry name" value="PRTase_dom"/>
</dbReference>
<evidence type="ECO:0000256" key="12">
    <source>
        <dbReference type="ARBA" id="ARBA00061444"/>
    </source>
</evidence>
<dbReference type="InterPro" id="IPR005946">
    <property type="entry name" value="Rib-P_diPkinase"/>
</dbReference>
<evidence type="ECO:0000256" key="3">
    <source>
        <dbReference type="ARBA" id="ARBA00022679"/>
    </source>
</evidence>
<evidence type="ECO:0000313" key="15">
    <source>
        <dbReference type="EMBL" id="CAA6825005.1"/>
    </source>
</evidence>
<sequence>MRGYMLFSGTANPELAQKISKQLDLPLAEARIKRFSDGEINVKIEKSVRGKDVFIIQPTSAPANSNLMELLIMTDALKRSSANSITAVVPYYGYARQDRKAEPRVPITAKLVANLMETAGITRMVTIDLHASQIQGFFDIPVDNLYGAILFKEYIQSKNFTNPVIASPDIGGVARARYFAKSLGLDMVIVDKRREKANESEVMNIIGDVQGKDVIMIDDMIDTAGTMVKAASALKKLGATSVMACCTHPVLSGPAYERIQQGELDELVITDTIATTENTNKCDKIKVLSTDKMLAEVIRRVYHNESVNSIFGTAN</sequence>
<proteinExistence type="inferred from homology"/>
<accession>A0A6S6U002</accession>
<feature type="binding site" evidence="13">
    <location>
        <position position="169"/>
    </location>
    <ligand>
        <name>Mg(2+)</name>
        <dbReference type="ChEBI" id="CHEBI:18420"/>
    </ligand>
</feature>
<evidence type="ECO:0000256" key="7">
    <source>
        <dbReference type="ARBA" id="ARBA00022777"/>
    </source>
</evidence>
<evidence type="ECO:0000259" key="14">
    <source>
        <dbReference type="Pfam" id="PF13793"/>
    </source>
</evidence>
<dbReference type="PROSITE" id="PS00114">
    <property type="entry name" value="PRPP_SYNTHASE"/>
    <property type="match status" value="1"/>
</dbReference>
<dbReference type="Pfam" id="PF13793">
    <property type="entry name" value="Pribosyltran_N"/>
    <property type="match status" value="1"/>
</dbReference>
<dbReference type="InterPro" id="IPR029099">
    <property type="entry name" value="Pribosyltran_N"/>
</dbReference>
<feature type="binding site" evidence="13">
    <location>
        <begin position="37"/>
        <end position="39"/>
    </location>
    <ligand>
        <name>ATP</name>
        <dbReference type="ChEBI" id="CHEBI:30616"/>
    </ligand>
</feature>
<keyword evidence="4 13" id="KW-0479">Metal-binding</keyword>
<reference evidence="15" key="1">
    <citation type="submission" date="2020-01" db="EMBL/GenBank/DDBJ databases">
        <authorList>
            <person name="Meier V. D."/>
            <person name="Meier V D."/>
        </authorList>
    </citation>
    <scope>NUCLEOTIDE SEQUENCE</scope>
    <source>
        <strain evidence="15">HLG_WM_MAG_05</strain>
    </source>
</reference>
<keyword evidence="9 13" id="KW-0460">Magnesium</keyword>
<dbReference type="CDD" id="cd06223">
    <property type="entry name" value="PRTases_typeI"/>
    <property type="match status" value="1"/>
</dbReference>
<dbReference type="GO" id="GO:0016301">
    <property type="term" value="F:kinase activity"/>
    <property type="evidence" value="ECO:0007669"/>
    <property type="project" value="UniProtKB-KW"/>
</dbReference>
<comment type="similarity">
    <text evidence="12 13">Belongs to the ribose-phosphate pyrophosphokinase family. Class I subfamily.</text>
</comment>
<dbReference type="GO" id="GO:0004749">
    <property type="term" value="F:ribose phosphate diphosphokinase activity"/>
    <property type="evidence" value="ECO:0007669"/>
    <property type="project" value="UniProtKB-UniRule"/>
</dbReference>
<evidence type="ECO:0000256" key="8">
    <source>
        <dbReference type="ARBA" id="ARBA00022840"/>
    </source>
</evidence>
<dbReference type="EC" id="2.7.6.1" evidence="13"/>
<dbReference type="AlphaFoldDB" id="A0A6S6U002"/>
<dbReference type="GO" id="GO:0009156">
    <property type="term" value="P:ribonucleoside monophosphate biosynthetic process"/>
    <property type="evidence" value="ECO:0007669"/>
    <property type="project" value="InterPro"/>
</dbReference>
<name>A0A6S6U002_9BACT</name>
<keyword evidence="8 13" id="KW-0067">ATP-binding</keyword>
<comment type="pathway">
    <text evidence="1 13">Metabolic intermediate biosynthesis; 5-phospho-alpha-D-ribose 1-diphosphate biosynthesis; 5-phospho-alpha-D-ribose 1-diphosphate from D-ribose 5-phosphate (route I): step 1/1.</text>
</comment>
<dbReference type="FunFam" id="3.40.50.2020:FF:000005">
    <property type="entry name" value="Ribose-phosphate pyrophosphokinase 1"/>
    <property type="match status" value="1"/>
</dbReference>
<keyword evidence="7 13" id="KW-0418">Kinase</keyword>
<evidence type="ECO:0000256" key="11">
    <source>
        <dbReference type="ARBA" id="ARBA00054914"/>
    </source>
</evidence>
<dbReference type="PANTHER" id="PTHR10210">
    <property type="entry name" value="RIBOSE-PHOSPHATE DIPHOSPHOKINASE FAMILY MEMBER"/>
    <property type="match status" value="1"/>
</dbReference>
<evidence type="ECO:0000256" key="6">
    <source>
        <dbReference type="ARBA" id="ARBA00022741"/>
    </source>
</evidence>
<feature type="binding site" evidence="13">
    <location>
        <begin position="96"/>
        <end position="97"/>
    </location>
    <ligand>
        <name>ATP</name>
        <dbReference type="ChEBI" id="CHEBI:30616"/>
    </ligand>
</feature>
<feature type="domain" description="Ribose-phosphate pyrophosphokinase N-terminal" evidence="14">
    <location>
        <begin position="5"/>
        <end position="120"/>
    </location>
</feature>
<dbReference type="GO" id="GO:0005737">
    <property type="term" value="C:cytoplasm"/>
    <property type="evidence" value="ECO:0007669"/>
    <property type="project" value="UniProtKB-SubCell"/>
</dbReference>
<evidence type="ECO:0000256" key="9">
    <source>
        <dbReference type="ARBA" id="ARBA00022842"/>
    </source>
</evidence>
<comment type="catalytic activity">
    <reaction evidence="10 13">
        <text>D-ribose 5-phosphate + ATP = 5-phospho-alpha-D-ribose 1-diphosphate + AMP + H(+)</text>
        <dbReference type="Rhea" id="RHEA:15609"/>
        <dbReference type="ChEBI" id="CHEBI:15378"/>
        <dbReference type="ChEBI" id="CHEBI:30616"/>
        <dbReference type="ChEBI" id="CHEBI:58017"/>
        <dbReference type="ChEBI" id="CHEBI:78346"/>
        <dbReference type="ChEBI" id="CHEBI:456215"/>
        <dbReference type="EC" id="2.7.6.1"/>
    </reaction>
</comment>
<dbReference type="NCBIfam" id="TIGR01251">
    <property type="entry name" value="ribP_PPkin"/>
    <property type="match status" value="1"/>
</dbReference>
<evidence type="ECO:0000256" key="13">
    <source>
        <dbReference type="HAMAP-Rule" id="MF_00583"/>
    </source>
</evidence>
<dbReference type="GO" id="GO:0002189">
    <property type="term" value="C:ribose phosphate diphosphokinase complex"/>
    <property type="evidence" value="ECO:0007669"/>
    <property type="project" value="TreeGrafter"/>
</dbReference>
<dbReference type="GO" id="GO:0006164">
    <property type="term" value="P:purine nucleotide biosynthetic process"/>
    <property type="evidence" value="ECO:0007669"/>
    <property type="project" value="TreeGrafter"/>
</dbReference>
<dbReference type="InterPro" id="IPR037515">
    <property type="entry name" value="Rib-P_diPkinase_bac"/>
</dbReference>
<comment type="function">
    <text evidence="11 13">Involved in the biosynthesis of the central metabolite phospho-alpha-D-ribosyl-1-pyrophosphate (PRPP) via the transfer of pyrophosphoryl group from ATP to 1-hydroxyl of ribose-5-phosphate (Rib-5-P).</text>
</comment>
<dbReference type="EMBL" id="CACVAU010000079">
    <property type="protein sequence ID" value="CAA6825005.1"/>
    <property type="molecule type" value="Genomic_DNA"/>
</dbReference>
<keyword evidence="3 13" id="KW-0808">Transferase</keyword>
<evidence type="ECO:0000256" key="1">
    <source>
        <dbReference type="ARBA" id="ARBA00004996"/>
    </source>
</evidence>
<evidence type="ECO:0000256" key="4">
    <source>
        <dbReference type="ARBA" id="ARBA00022723"/>
    </source>
</evidence>
<feature type="binding site" evidence="13">
    <location>
        <begin position="222"/>
        <end position="226"/>
    </location>
    <ligand>
        <name>D-ribose 5-phosphate</name>
        <dbReference type="ChEBI" id="CHEBI:78346"/>
    </ligand>
</feature>
<protein>
    <recommendedName>
        <fullName evidence="13">Ribose-phosphate pyrophosphokinase</fullName>
        <shortName evidence="13">RPPK</shortName>
        <ecNumber evidence="13">2.7.6.1</ecNumber>
    </recommendedName>
    <alternativeName>
        <fullName evidence="13">5-phospho-D-ribosyl alpha-1-diphosphate synthase</fullName>
    </alternativeName>
    <alternativeName>
        <fullName evidence="13">Phosphoribosyl diphosphate synthase</fullName>
    </alternativeName>
    <alternativeName>
        <fullName evidence="13">Phosphoribosyl pyrophosphate synthase</fullName>
        <shortName evidence="13">P-Rib-PP synthase</shortName>
        <shortName evidence="13">PRPP synthase</shortName>
        <shortName evidence="13">PRPPase</shortName>
    </alternativeName>
</protein>
<comment type="subcellular location">
    <subcellularLocation>
        <location evidence="13">Cytoplasm</location>
    </subcellularLocation>
</comment>
<feature type="binding site" evidence="13">
    <location>
        <position position="194"/>
    </location>
    <ligand>
        <name>D-ribose 5-phosphate</name>
        <dbReference type="ChEBI" id="CHEBI:78346"/>
    </ligand>
</feature>
<organism evidence="15">
    <name type="scientific">uncultured Sulfurovum sp</name>
    <dbReference type="NCBI Taxonomy" id="269237"/>
    <lineage>
        <taxon>Bacteria</taxon>
        <taxon>Pseudomonadati</taxon>
        <taxon>Campylobacterota</taxon>
        <taxon>Epsilonproteobacteria</taxon>
        <taxon>Campylobacterales</taxon>
        <taxon>Sulfurovaceae</taxon>
        <taxon>Sulfurovum</taxon>
        <taxon>environmental samples</taxon>
    </lineage>
</organism>
<dbReference type="Pfam" id="PF14572">
    <property type="entry name" value="Pribosyl_synth"/>
    <property type="match status" value="1"/>
</dbReference>
<keyword evidence="2 13" id="KW-0963">Cytoplasm</keyword>
<feature type="binding site" evidence="13">
    <location>
        <position position="218"/>
    </location>
    <ligand>
        <name>D-ribose 5-phosphate</name>
        <dbReference type="ChEBI" id="CHEBI:78346"/>
    </ligand>
</feature>
<dbReference type="GO" id="GO:0000287">
    <property type="term" value="F:magnesium ion binding"/>
    <property type="evidence" value="ECO:0007669"/>
    <property type="project" value="UniProtKB-UniRule"/>
</dbReference>
<comment type="cofactor">
    <cofactor evidence="13">
        <name>Mg(2+)</name>
        <dbReference type="ChEBI" id="CHEBI:18420"/>
    </cofactor>
    <text evidence="13">Binds 2 Mg(2+) ions per subunit.</text>
</comment>
<dbReference type="HAMAP" id="MF_00583_B">
    <property type="entry name" value="RibP_PPkinase_B"/>
    <property type="match status" value="1"/>
</dbReference>
<dbReference type="GO" id="GO:0006015">
    <property type="term" value="P:5-phosphoribose 1-diphosphate biosynthetic process"/>
    <property type="evidence" value="ECO:0007669"/>
    <property type="project" value="UniProtKB-UniRule"/>
</dbReference>
<dbReference type="PANTHER" id="PTHR10210:SF41">
    <property type="entry name" value="RIBOSE-PHOSPHATE PYROPHOSPHOKINASE 1, CHLOROPLASTIC"/>
    <property type="match status" value="1"/>
</dbReference>
<dbReference type="InterPro" id="IPR029057">
    <property type="entry name" value="PRTase-like"/>
</dbReference>
<feature type="active site" evidence="13">
    <location>
        <position position="192"/>
    </location>
</feature>
<keyword evidence="5 13" id="KW-0545">Nucleotide biosynthesis</keyword>